<comment type="caution">
    <text evidence="2">The sequence shown here is derived from an EMBL/GenBank/DDBJ whole genome shotgun (WGS) entry which is preliminary data.</text>
</comment>
<dbReference type="AlphaFoldDB" id="A0A640KST4"/>
<dbReference type="GO" id="GO:0006896">
    <property type="term" value="P:Golgi to vacuole transport"/>
    <property type="evidence" value="ECO:0007669"/>
    <property type="project" value="TreeGrafter"/>
</dbReference>
<protein>
    <submittedName>
        <fullName evidence="2">Uncharacterized protein</fullName>
    </submittedName>
</protein>
<dbReference type="Proteomes" id="UP000419144">
    <property type="component" value="Unassembled WGS sequence"/>
</dbReference>
<dbReference type="VEuPathDB" id="TriTrypDB:LtaPh_3425700"/>
<dbReference type="GO" id="GO:0032456">
    <property type="term" value="P:endocytic recycling"/>
    <property type="evidence" value="ECO:0007669"/>
    <property type="project" value="TreeGrafter"/>
</dbReference>
<dbReference type="InterPro" id="IPR007258">
    <property type="entry name" value="Vps52"/>
</dbReference>
<reference evidence="2" key="1">
    <citation type="submission" date="2019-11" db="EMBL/GenBank/DDBJ databases">
        <title>Leishmania tarentolae CDS.</title>
        <authorList>
            <person name="Goto Y."/>
            <person name="Yamagishi J."/>
        </authorList>
    </citation>
    <scope>NUCLEOTIDE SEQUENCE [LARGE SCALE GENOMIC DNA]</scope>
    <source>
        <strain evidence="2">Parrot Tar II</strain>
    </source>
</reference>
<feature type="region of interest" description="Disordered" evidence="1">
    <location>
        <begin position="652"/>
        <end position="676"/>
    </location>
</feature>
<feature type="compositionally biased region" description="Low complexity" evidence="1">
    <location>
        <begin position="653"/>
        <end position="673"/>
    </location>
</feature>
<dbReference type="GO" id="GO:0042147">
    <property type="term" value="P:retrograde transport, endosome to Golgi"/>
    <property type="evidence" value="ECO:0007669"/>
    <property type="project" value="TreeGrafter"/>
</dbReference>
<dbReference type="EMBL" id="BLBS01000054">
    <property type="protein sequence ID" value="GET92331.1"/>
    <property type="molecule type" value="Genomic_DNA"/>
</dbReference>
<dbReference type="GO" id="GO:0005829">
    <property type="term" value="C:cytosol"/>
    <property type="evidence" value="ECO:0007669"/>
    <property type="project" value="GOC"/>
</dbReference>
<dbReference type="PANTHER" id="PTHR14190">
    <property type="entry name" value="SUPPRESSOR OF ACTIN MUTATIONS 2/VACUOLAR PROTEIN SORTING 52"/>
    <property type="match status" value="1"/>
</dbReference>
<proteinExistence type="predicted"/>
<dbReference type="OrthoDB" id="19482at2759"/>
<evidence type="ECO:0000313" key="3">
    <source>
        <dbReference type="Proteomes" id="UP000419144"/>
    </source>
</evidence>
<dbReference type="GO" id="GO:0000938">
    <property type="term" value="C:GARP complex"/>
    <property type="evidence" value="ECO:0007669"/>
    <property type="project" value="TreeGrafter"/>
</dbReference>
<sequence>MSGGDGEAETAELVFYRLEEIDELLATVNGDEDDSKADALAQYLGGDQDLESALNVHEERLRGCRDTLIQAHVSQAEKIAQLFHELNVCERHIVGFEEEILTFQRKLEGSANDIVYMQHQADALARKVSNRRQVSNTINEVYTVLQKCDSFCAVISNRSVDADYLANLRELNRRLEFLSVNKALHYSAVGNEIRPKLTAAAHKAGDKLQRFLTKRILALTEDPARIADQQQSLEESAQFAFRFLQLYNPPVAIDVTKLYIRYMSQLYVKQFRLLIAQFSEASAVHADPLEPLVSAEEAREIVSNRDIGAPSGNQVNPPLMNFPGRTLARRQRSVSQHMRGFAGFMPNGGAVSSAESLRLLRAATFEDSVKTVNALRVRYGKLYVDDSVSEQLDECNSWTWQFVRCFQTVVNTCESECRFISNFFCATGDAEGGEDFTSAERIARSVLGGAVESMETSIIDDLSLVMERTEVLAVLRVLEAVKQHLCTSLDPIPLLLLSGMLEMSKAALRNSLRMALENDGLALAFLPKLNLSPFYRATTESHRWAAILANKPYCATLGPHPVVYRVCGVLGQMEYLNTTAVRASAFSGGADGAFDPSVAAFVKNCLEHMMGFVDQLKRRHTSPLAQQLFACTNVYTVMVMWRELMSLGGDGGLSSPSASRGASSRARSLGASDGRSHVDTCQSELQQVLHEAAPAANRSASASGSTTSHHMRYLESQLDNAIQEWVSAEQKSGELPWNFLLVFVNEATKALGEGFFDSASELASITCCQNSMSSAPRSSSPPLLSNLPEELSERAALNVVTQFYSQWQSQTKAANEVVRKAVRQSLGRMASNDSGDGATARCTAAAAAAQQRQCNELSTLVMSAIFLTLTEANRKLAVFVTHYYSGNEELQSKLVSNTAILHELSSLRELNA</sequence>
<evidence type="ECO:0000256" key="1">
    <source>
        <dbReference type="SAM" id="MobiDB-lite"/>
    </source>
</evidence>
<organism evidence="2 3">
    <name type="scientific">Leishmania tarentolae</name>
    <name type="common">Sauroleishmania tarentolae</name>
    <dbReference type="NCBI Taxonomy" id="5689"/>
    <lineage>
        <taxon>Eukaryota</taxon>
        <taxon>Discoba</taxon>
        <taxon>Euglenozoa</taxon>
        <taxon>Kinetoplastea</taxon>
        <taxon>Metakinetoplastina</taxon>
        <taxon>Trypanosomatida</taxon>
        <taxon>Trypanosomatidae</taxon>
        <taxon>Leishmaniinae</taxon>
        <taxon>Leishmania</taxon>
        <taxon>lizard Leishmania</taxon>
    </lineage>
</organism>
<gene>
    <name evidence="2" type="ORF">LtaPh_3425700</name>
</gene>
<dbReference type="GO" id="GO:0019905">
    <property type="term" value="F:syntaxin binding"/>
    <property type="evidence" value="ECO:0007669"/>
    <property type="project" value="TreeGrafter"/>
</dbReference>
<evidence type="ECO:0000313" key="2">
    <source>
        <dbReference type="EMBL" id="GET92331.1"/>
    </source>
</evidence>
<accession>A0A640KST4</accession>
<dbReference type="PANTHER" id="PTHR14190:SF7">
    <property type="entry name" value="VACUOLAR PROTEIN SORTING-ASSOCIATED PROTEIN 52 HOMOLOG"/>
    <property type="match status" value="1"/>
</dbReference>
<keyword evidence="3" id="KW-1185">Reference proteome</keyword>
<name>A0A640KST4_LEITA</name>